<dbReference type="AlphaFoldDB" id="A0A0A7EHA2"/>
<proteinExistence type="inferred from homology"/>
<name>A0A0A7EHA2_9GAMM</name>
<dbReference type="Proteomes" id="UP000030341">
    <property type="component" value="Chromosome 1"/>
</dbReference>
<keyword evidence="3" id="KW-0378">Hydrolase</keyword>
<dbReference type="PANTHER" id="PTHR39181:SF1">
    <property type="entry name" value="TYROSINE-PROTEIN PHOSPHATASE YWQE"/>
    <property type="match status" value="1"/>
</dbReference>
<dbReference type="GO" id="GO:0045227">
    <property type="term" value="P:capsule polysaccharide biosynthetic process"/>
    <property type="evidence" value="ECO:0007669"/>
    <property type="project" value="UniProtKB-UniPathway"/>
</dbReference>
<dbReference type="EMBL" id="CP009888">
    <property type="protein sequence ID" value="AIY65441.1"/>
    <property type="molecule type" value="Genomic_DNA"/>
</dbReference>
<dbReference type="Gene3D" id="3.20.20.140">
    <property type="entry name" value="Metal-dependent hydrolases"/>
    <property type="match status" value="1"/>
</dbReference>
<evidence type="ECO:0000256" key="3">
    <source>
        <dbReference type="ARBA" id="ARBA00022801"/>
    </source>
</evidence>
<evidence type="ECO:0000256" key="2">
    <source>
        <dbReference type="ARBA" id="ARBA00013064"/>
    </source>
</evidence>
<organism evidence="5 6">
    <name type="scientific">Pseudoalteromonas piratica</name>
    <dbReference type="NCBI Taxonomy" id="1348114"/>
    <lineage>
        <taxon>Bacteria</taxon>
        <taxon>Pseudomonadati</taxon>
        <taxon>Pseudomonadota</taxon>
        <taxon>Gammaproteobacteria</taxon>
        <taxon>Alteromonadales</taxon>
        <taxon>Pseudoalteromonadaceae</taxon>
        <taxon>Pseudoalteromonas</taxon>
    </lineage>
</organism>
<dbReference type="EC" id="3.1.3.48" evidence="2"/>
<dbReference type="OrthoDB" id="9788539at2"/>
<evidence type="ECO:0000313" key="6">
    <source>
        <dbReference type="Proteomes" id="UP000030341"/>
    </source>
</evidence>
<dbReference type="PANTHER" id="PTHR39181">
    <property type="entry name" value="TYROSINE-PROTEIN PHOSPHATASE YWQE"/>
    <property type="match status" value="1"/>
</dbReference>
<accession>A0A0A7EHA2</accession>
<dbReference type="STRING" id="1348114.OM33_09985"/>
<dbReference type="eggNOG" id="COG4464">
    <property type="taxonomic scope" value="Bacteria"/>
</dbReference>
<dbReference type="RefSeq" id="WP_038641328.1">
    <property type="nucleotide sequence ID" value="NZ_CP009888.1"/>
</dbReference>
<protein>
    <recommendedName>
        <fullName evidence="2">protein-tyrosine-phosphatase</fullName>
        <ecNumber evidence="2">3.1.3.48</ecNumber>
    </recommendedName>
</protein>
<sequence length="242" mass="27400">MYDIHCHILPAIDDGAKDKAEALSLLKLAVAEGITHIVFTPHMHIGRFDNSKVDIYHTFFDFKQLAADHNIKIEMACAAEVRIDADLIYLFSQKKIPFLGQLENKSIVLLELPHSHFPQGTEKLISWMIDKDIVPVIAHPERNRDIQKNNQLAIKLKKLGCYLQLTAGSVCGQFGDSSYKLSEFLLSNNMVDVIASDAHNLKRRPPKLKEAFNYISKKYSASYANDLFINNPKNITSNLFIC</sequence>
<gene>
    <name evidence="5" type="ORF">OM33_09985</name>
</gene>
<evidence type="ECO:0000256" key="4">
    <source>
        <dbReference type="ARBA" id="ARBA00051722"/>
    </source>
</evidence>
<dbReference type="GO" id="GO:0030145">
    <property type="term" value="F:manganese ion binding"/>
    <property type="evidence" value="ECO:0007669"/>
    <property type="project" value="InterPro"/>
</dbReference>
<dbReference type="KEGG" id="pseo:OM33_09985"/>
<dbReference type="SUPFAM" id="SSF51556">
    <property type="entry name" value="Metallo-dependent hydrolases"/>
    <property type="match status" value="1"/>
</dbReference>
<keyword evidence="6" id="KW-1185">Reference proteome</keyword>
<dbReference type="GO" id="GO:0004725">
    <property type="term" value="F:protein tyrosine phosphatase activity"/>
    <property type="evidence" value="ECO:0007669"/>
    <property type="project" value="UniProtKB-EC"/>
</dbReference>
<dbReference type="PIRSF" id="PIRSF016557">
    <property type="entry name" value="Caps_synth_CpsB"/>
    <property type="match status" value="1"/>
</dbReference>
<dbReference type="Pfam" id="PF19567">
    <property type="entry name" value="CpsB_CapC"/>
    <property type="match status" value="1"/>
</dbReference>
<comment type="catalytic activity">
    <reaction evidence="4">
        <text>O-phospho-L-tyrosyl-[protein] + H2O = L-tyrosyl-[protein] + phosphate</text>
        <dbReference type="Rhea" id="RHEA:10684"/>
        <dbReference type="Rhea" id="RHEA-COMP:10136"/>
        <dbReference type="Rhea" id="RHEA-COMP:20101"/>
        <dbReference type="ChEBI" id="CHEBI:15377"/>
        <dbReference type="ChEBI" id="CHEBI:43474"/>
        <dbReference type="ChEBI" id="CHEBI:46858"/>
        <dbReference type="ChEBI" id="CHEBI:61978"/>
        <dbReference type="EC" id="3.1.3.48"/>
    </reaction>
</comment>
<dbReference type="HOGENOM" id="CLU_085966_1_0_6"/>
<reference evidence="5 6" key="1">
    <citation type="submission" date="2014-11" db="EMBL/GenBank/DDBJ databases">
        <title>Complete Genome Sequence of Pseudoalteromonas sp. Strain OCN003 Isolated from Kaneohe Bay, Oahu, Hawaii.</title>
        <authorList>
            <person name="Beurmann S."/>
            <person name="Videau P."/>
            <person name="Ushijima B."/>
            <person name="Smith A.M."/>
            <person name="Aeby G.S."/>
            <person name="Callahan S.M."/>
            <person name="Belcaid M."/>
        </authorList>
    </citation>
    <scope>NUCLEOTIDE SEQUENCE [LARGE SCALE GENOMIC DNA]</scope>
    <source>
        <strain evidence="5 6">OCN003</strain>
    </source>
</reference>
<dbReference type="UniPathway" id="UPA00934"/>
<evidence type="ECO:0000313" key="5">
    <source>
        <dbReference type="EMBL" id="AIY65441.1"/>
    </source>
</evidence>
<evidence type="ECO:0000256" key="1">
    <source>
        <dbReference type="ARBA" id="ARBA00005750"/>
    </source>
</evidence>
<dbReference type="InterPro" id="IPR016667">
    <property type="entry name" value="Caps_polysacc_synth_CpsB/CapC"/>
</dbReference>
<comment type="similarity">
    <text evidence="1">Belongs to the metallo-dependent hydrolases superfamily. CpsB/CapC family.</text>
</comment>
<dbReference type="InterPro" id="IPR032466">
    <property type="entry name" value="Metal_Hydrolase"/>
</dbReference>